<dbReference type="PANTHER" id="PTHR24274:SF1">
    <property type="entry name" value="CILIA- AND FLAGELLA-ASSOCIATED PROTEIN 161"/>
    <property type="match status" value="1"/>
</dbReference>
<dbReference type="SUPFAM" id="SSF47473">
    <property type="entry name" value="EF-hand"/>
    <property type="match status" value="1"/>
</dbReference>
<dbReference type="GO" id="GO:0060271">
    <property type="term" value="P:cilium assembly"/>
    <property type="evidence" value="ECO:0007669"/>
    <property type="project" value="TreeGrafter"/>
</dbReference>
<name>A0A2R5GGF5_9STRA</name>
<dbReference type="Proteomes" id="UP000241890">
    <property type="component" value="Unassembled WGS sequence"/>
</dbReference>
<gene>
    <name evidence="1" type="ORF">FCC1311_050592</name>
</gene>
<dbReference type="InParanoid" id="A0A2R5GGF5"/>
<sequence>MSRYSAKVLIGNWNEDKSLADIQKKLVQHNVNQGTRLVDQVDSATAAGREPAQLSWSEDGLLRYGFLIALKHGATGRRLASNVSNEVEARKFQASGVENQSLRTSFVIQRPRGVNLFAENTQDDFVRFGDEVILATAPSLRLSASSGLFQKQLYVFSSPSSLLGSTSQSGEQEVRIAKEPLVTKDEAYMRWRIEPMLSQPFPVGADTRVACDTPLQLVHCASGKALAMDAATLVYNDYGPELDVFCTLDQATRKVHVLKHEARGVRTADHRLPVLARNAWTFELADSPPSLSQDELGAPLSADAVLALVSEAVQAEAPSFADHMRSFDEAGDDMLDRVQFKYALLDAGLDLTADEIEVLTDSLCLDAVERDAISVSDFLARVLEGASVNSKK</sequence>
<keyword evidence="2" id="KW-1185">Reference proteome</keyword>
<organism evidence="1 2">
    <name type="scientific">Hondaea fermentalgiana</name>
    <dbReference type="NCBI Taxonomy" id="2315210"/>
    <lineage>
        <taxon>Eukaryota</taxon>
        <taxon>Sar</taxon>
        <taxon>Stramenopiles</taxon>
        <taxon>Bigyra</taxon>
        <taxon>Labyrinthulomycetes</taxon>
        <taxon>Thraustochytrida</taxon>
        <taxon>Thraustochytriidae</taxon>
        <taxon>Hondaea</taxon>
    </lineage>
</organism>
<dbReference type="EMBL" id="BEYU01000049">
    <property type="protein sequence ID" value="GBG28838.1"/>
    <property type="molecule type" value="Genomic_DNA"/>
</dbReference>
<comment type="caution">
    <text evidence="1">The sequence shown here is derived from an EMBL/GenBank/DDBJ whole genome shotgun (WGS) entry which is preliminary data.</text>
</comment>
<dbReference type="InterPro" id="IPR055325">
    <property type="entry name" value="CF161"/>
</dbReference>
<evidence type="ECO:0000313" key="2">
    <source>
        <dbReference type="Proteomes" id="UP000241890"/>
    </source>
</evidence>
<proteinExistence type="predicted"/>
<accession>A0A2R5GGF5</accession>
<dbReference type="GO" id="GO:0031514">
    <property type="term" value="C:motile cilium"/>
    <property type="evidence" value="ECO:0007669"/>
    <property type="project" value="TreeGrafter"/>
</dbReference>
<protein>
    <submittedName>
        <fullName evidence="1">Cilia-and flagella-associated protein 161</fullName>
    </submittedName>
</protein>
<keyword evidence="1" id="KW-0282">Flagellum</keyword>
<keyword evidence="1" id="KW-0969">Cilium</keyword>
<dbReference type="InterPro" id="IPR011992">
    <property type="entry name" value="EF-hand-dom_pair"/>
</dbReference>
<keyword evidence="1" id="KW-0966">Cell projection</keyword>
<dbReference type="Gene3D" id="2.80.10.50">
    <property type="match status" value="1"/>
</dbReference>
<dbReference type="AlphaFoldDB" id="A0A2R5GGF5"/>
<reference evidence="1 2" key="1">
    <citation type="submission" date="2017-12" db="EMBL/GenBank/DDBJ databases">
        <title>Sequencing, de novo assembly and annotation of complete genome of a new Thraustochytrid species, strain FCC1311.</title>
        <authorList>
            <person name="Sedici K."/>
            <person name="Godart F."/>
            <person name="Aiese Cigliano R."/>
            <person name="Sanseverino W."/>
            <person name="Barakat M."/>
            <person name="Ortet P."/>
            <person name="Marechal E."/>
            <person name="Cagnac O."/>
            <person name="Amato A."/>
        </authorList>
    </citation>
    <scope>NUCLEOTIDE SEQUENCE [LARGE SCALE GENOMIC DNA]</scope>
</reference>
<dbReference type="PANTHER" id="PTHR24274">
    <property type="entry name" value="CILIA- AND FLAGELLA-ASSOCIATED PROTEIN 161"/>
    <property type="match status" value="1"/>
</dbReference>
<evidence type="ECO:0000313" key="1">
    <source>
        <dbReference type="EMBL" id="GBG28838.1"/>
    </source>
</evidence>